<dbReference type="Gene3D" id="1.20.1280.50">
    <property type="match status" value="1"/>
</dbReference>
<accession>A0A8S9PMC9</accession>
<evidence type="ECO:0000259" key="1">
    <source>
        <dbReference type="SMART" id="SM00256"/>
    </source>
</evidence>
<dbReference type="Proteomes" id="UP000712600">
    <property type="component" value="Unassembled WGS sequence"/>
</dbReference>
<dbReference type="PANTHER" id="PTHR31111:SF39">
    <property type="entry name" value="F-BOX DOMAIN-CONTAINING PROTEIN"/>
    <property type="match status" value="1"/>
</dbReference>
<dbReference type="InterPro" id="IPR036047">
    <property type="entry name" value="F-box-like_dom_sf"/>
</dbReference>
<protein>
    <recommendedName>
        <fullName evidence="1">F-box domain-containing protein</fullName>
    </recommendedName>
</protein>
<sequence length="411" mass="48038">MKILKQLVPEDNLTMSRSTTHSSTDEREYTKPIIPVDLLIDIFSRLPLKHVARFRCLSKSWASILGSPYFTELFLTKSSNRPRLLFTVNSYGKLFFFSTPQITQNPHANSSVVATWYKTHPWKHHERTSSLLHGRLVCCTDGERDYYAERVICNPTTGELLRLPKLKSILNYRVMYCGYEPTEKKIKLLPTAAYSNTNRAWVLTLETGKLLWRMIECKYHYVMFRDPTYTHRHMICIDGVLYYLACINIIDISHSTDFAIVCFDVKSEKFSFINIDDESMYRGGSTLINYKGRLGVVQFTDYERTLCLWLLEDAAGINKWSTNIYELPLSWKHPCTENFQIVGMTRTCDIVLSPCKFSDPFYVFYYNVERKTLARTEIQGLQGLQELKCERPLVYIFPDYVEDLRLMESLF</sequence>
<dbReference type="NCBIfam" id="TIGR01640">
    <property type="entry name" value="F_box_assoc_1"/>
    <property type="match status" value="1"/>
</dbReference>
<dbReference type="CDD" id="cd22157">
    <property type="entry name" value="F-box_AtFBW1-like"/>
    <property type="match status" value="1"/>
</dbReference>
<feature type="domain" description="F-box" evidence="1">
    <location>
        <begin position="34"/>
        <end position="74"/>
    </location>
</feature>
<organism evidence="2 3">
    <name type="scientific">Brassica cretica</name>
    <name type="common">Mustard</name>
    <dbReference type="NCBI Taxonomy" id="69181"/>
    <lineage>
        <taxon>Eukaryota</taxon>
        <taxon>Viridiplantae</taxon>
        <taxon>Streptophyta</taxon>
        <taxon>Embryophyta</taxon>
        <taxon>Tracheophyta</taxon>
        <taxon>Spermatophyta</taxon>
        <taxon>Magnoliopsida</taxon>
        <taxon>eudicotyledons</taxon>
        <taxon>Gunneridae</taxon>
        <taxon>Pentapetalae</taxon>
        <taxon>rosids</taxon>
        <taxon>malvids</taxon>
        <taxon>Brassicales</taxon>
        <taxon>Brassicaceae</taxon>
        <taxon>Brassiceae</taxon>
        <taxon>Brassica</taxon>
    </lineage>
</organism>
<reference evidence="2" key="1">
    <citation type="submission" date="2019-12" db="EMBL/GenBank/DDBJ databases">
        <title>Genome sequencing and annotation of Brassica cretica.</title>
        <authorList>
            <person name="Studholme D.J."/>
            <person name="Sarris P."/>
        </authorList>
    </citation>
    <scope>NUCLEOTIDE SEQUENCE</scope>
    <source>
        <strain evidence="2">PFS-109/04</strain>
        <tissue evidence="2">Leaf</tissue>
    </source>
</reference>
<gene>
    <name evidence="2" type="ORF">F2Q69_00000853</name>
</gene>
<dbReference type="SUPFAM" id="SSF81383">
    <property type="entry name" value="F-box domain"/>
    <property type="match status" value="1"/>
</dbReference>
<dbReference type="EMBL" id="QGKX02001521">
    <property type="protein sequence ID" value="KAF3514087.1"/>
    <property type="molecule type" value="Genomic_DNA"/>
</dbReference>
<evidence type="ECO:0000313" key="3">
    <source>
        <dbReference type="Proteomes" id="UP000712600"/>
    </source>
</evidence>
<dbReference type="PANTHER" id="PTHR31111">
    <property type="entry name" value="BNAA05G37150D PROTEIN-RELATED"/>
    <property type="match status" value="1"/>
</dbReference>
<dbReference type="InterPro" id="IPR001810">
    <property type="entry name" value="F-box_dom"/>
</dbReference>
<dbReference type="Pfam" id="PF00646">
    <property type="entry name" value="F-box"/>
    <property type="match status" value="1"/>
</dbReference>
<dbReference type="AlphaFoldDB" id="A0A8S9PMC9"/>
<dbReference type="Pfam" id="PF08268">
    <property type="entry name" value="FBA_3"/>
    <property type="match status" value="1"/>
</dbReference>
<dbReference type="InterPro" id="IPR013187">
    <property type="entry name" value="F-box-assoc_dom_typ3"/>
</dbReference>
<name>A0A8S9PMC9_BRACR</name>
<comment type="caution">
    <text evidence="2">The sequence shown here is derived from an EMBL/GenBank/DDBJ whole genome shotgun (WGS) entry which is preliminary data.</text>
</comment>
<evidence type="ECO:0000313" key="2">
    <source>
        <dbReference type="EMBL" id="KAF3514087.1"/>
    </source>
</evidence>
<dbReference type="SMART" id="SM00256">
    <property type="entry name" value="FBOX"/>
    <property type="match status" value="1"/>
</dbReference>
<proteinExistence type="predicted"/>
<dbReference type="InterPro" id="IPR017451">
    <property type="entry name" value="F-box-assoc_interact_dom"/>
</dbReference>